<proteinExistence type="predicted"/>
<name>A0ACC0CTF3_9PEZI</name>
<dbReference type="Proteomes" id="UP001497680">
    <property type="component" value="Unassembled WGS sequence"/>
</dbReference>
<comment type="caution">
    <text evidence="1">The sequence shown here is derived from an EMBL/GenBank/DDBJ whole genome shotgun (WGS) entry which is preliminary data.</text>
</comment>
<protein>
    <submittedName>
        <fullName evidence="1">Uncharacterized protein</fullName>
    </submittedName>
</protein>
<sequence length="1451" mass="159748">MAFLFKSKKNQDRNLQSREGPPGTSPQFQGAAGRIVREEKNSRSTPTGSVNSLDESTPSPDTEKYAARRGQDPSQAVQPSQQQVSDLPFRNPPQQQNANASLYPWSQRRLTFTSSIPSPFPRYGAAVNSISSKEGDIYIMGGLINSTTVKGDLWMIEAGGNMSCYPLSTTSEGPGPRVGHASLLVGNAFIVYGGDTKIDDTDILDETLYLLNTSTRQWSRALPAGPRPSGRYGHSLNIVGSKIYIFGGQVEGYFMNDLAAFDLNQLQMPNNRWEILTENSETGGALQGKVPPARTNHSMITYNDKMYLFGGTNGFQWFNDVWCYDPAVSKWAQLDCIGYIPVPREGHAASLVDDVMYVFGGRTEEGVDLGDLAAFRISSRRWYTFQNMGPSPSPRSGHSMTSVGKSIVVVGGEPSSTTNQVNDLSIVYVLDTSKIRYPNDAQIQSNTQKIQQRRPSGEVPPAGGRLPSSREGSAGPDPKRVASPNSPTNKGGTGVDINGPPPVSNGLSRLPRAAGTSTPSGPPPQGQPPRPSIETNATGRRARNTSIERIEREVAGAGSSSISSQNQSPVLREAPQGEALVANGRRTPNQQHTRNGSRSENLQGDGSKLKQSRQTRGQGSVDSSTEPTLKTVANRPSSPPPPTRQTSNPLSRKGSNRNSQTVALLKELDAARNRNAWYASELELARKAGYMSNATLSPTLESRAAETFDDDDKRLIESLLAMKQELANVQNSVDKQAILAAKQIAEVERQRDAAVREAVYAKARMAAQTGSAASTPQLDNDRDADGSDRSADLNKKLASALNFQKELQNNLSRAASELEAEKRARQLADETLGATQKRIVDLETYKQQTASELEQLRAELHMAQREAREQSVAGAEAIASLQLLRVEKDDFENKYNEAVGTSREHSESLGSLREAVVASADMRAHLERKLDEERSQREIVESKLTKLKAEHEAHTAELVAITQRLKDAEELAERHAAEANAHRQALVSGLEKITKEPNKANRADADRVVVLQGQIEAANKLVKKYRQEADAASDKLRSAEERIAGLEAYQEQSSREGVSIRRQLQSTLRETQSLQALNSDLKNQLANQQLESNAITVQHNTLKDILAERGISPTNLARVRDVGSRTGSPNPSRTGDLERQLAQAIAAHEETKQGFAAQIQESEATYRNRIVQLESDYQSAVHYVKGTEKMLKKMKQELAQAQSENSRLKNENLELEERSISRDNSSPEWEAERSLLQKQVENLQEQLRATSMNLERELAGLRKELDATKQERDNTVKSHEFATEQLTTREKELGEMQQENTLLEKRVQEAEQKVSLLLDQVESSVDNYRRRSRMSTDQMNTNVPVTNGLGHNRQESSEAGSLYGGTISEARNSTALDNLANELDMLRSHWETTSKNYRLSTNFDFEGVGNKKEDDGVGLGLSESLADWRKRLDTEEREGESFGNAKGNHAS</sequence>
<dbReference type="EMBL" id="MU394347">
    <property type="protein sequence ID" value="KAI6083773.1"/>
    <property type="molecule type" value="Genomic_DNA"/>
</dbReference>
<gene>
    <name evidence="1" type="ORF">F4821DRAFT_244212</name>
</gene>
<evidence type="ECO:0000313" key="1">
    <source>
        <dbReference type="EMBL" id="KAI6083773.1"/>
    </source>
</evidence>
<keyword evidence="2" id="KW-1185">Reference proteome</keyword>
<organism evidence="1 2">
    <name type="scientific">Hypoxylon rubiginosum</name>
    <dbReference type="NCBI Taxonomy" id="110542"/>
    <lineage>
        <taxon>Eukaryota</taxon>
        <taxon>Fungi</taxon>
        <taxon>Dikarya</taxon>
        <taxon>Ascomycota</taxon>
        <taxon>Pezizomycotina</taxon>
        <taxon>Sordariomycetes</taxon>
        <taxon>Xylariomycetidae</taxon>
        <taxon>Xylariales</taxon>
        <taxon>Hypoxylaceae</taxon>
        <taxon>Hypoxylon</taxon>
    </lineage>
</organism>
<reference evidence="1 2" key="1">
    <citation type="journal article" date="2022" name="New Phytol.">
        <title>Ecological generalism drives hyperdiversity of secondary metabolite gene clusters in xylarialean endophytes.</title>
        <authorList>
            <person name="Franco M.E.E."/>
            <person name="Wisecaver J.H."/>
            <person name="Arnold A.E."/>
            <person name="Ju Y.M."/>
            <person name="Slot J.C."/>
            <person name="Ahrendt S."/>
            <person name="Moore L.P."/>
            <person name="Eastman K.E."/>
            <person name="Scott K."/>
            <person name="Konkel Z."/>
            <person name="Mondo S.J."/>
            <person name="Kuo A."/>
            <person name="Hayes R.D."/>
            <person name="Haridas S."/>
            <person name="Andreopoulos B."/>
            <person name="Riley R."/>
            <person name="LaButti K."/>
            <person name="Pangilinan J."/>
            <person name="Lipzen A."/>
            <person name="Amirebrahimi M."/>
            <person name="Yan J."/>
            <person name="Adam C."/>
            <person name="Keymanesh K."/>
            <person name="Ng V."/>
            <person name="Louie K."/>
            <person name="Northen T."/>
            <person name="Drula E."/>
            <person name="Henrissat B."/>
            <person name="Hsieh H.M."/>
            <person name="Youens-Clark K."/>
            <person name="Lutzoni F."/>
            <person name="Miadlikowska J."/>
            <person name="Eastwood D.C."/>
            <person name="Hamelin R.C."/>
            <person name="Grigoriev I.V."/>
            <person name="U'Ren J.M."/>
        </authorList>
    </citation>
    <scope>NUCLEOTIDE SEQUENCE [LARGE SCALE GENOMIC DNA]</scope>
    <source>
        <strain evidence="1 2">ER1909</strain>
    </source>
</reference>
<evidence type="ECO:0000313" key="2">
    <source>
        <dbReference type="Proteomes" id="UP001497680"/>
    </source>
</evidence>
<accession>A0ACC0CTF3</accession>